<evidence type="ECO:0000256" key="1">
    <source>
        <dbReference type="SAM" id="SignalP"/>
    </source>
</evidence>
<accession>A0A8J2NH42</accession>
<gene>
    <name evidence="2" type="ORF">FEQUK3_LOCUS11090</name>
</gene>
<name>A0A8J2NH42_FUSEQ</name>
<dbReference type="EMBL" id="CAJSTJ010000182">
    <property type="protein sequence ID" value="CAG7565373.1"/>
    <property type="molecule type" value="Genomic_DNA"/>
</dbReference>
<dbReference type="Proteomes" id="UP000693738">
    <property type="component" value="Unassembled WGS sequence"/>
</dbReference>
<keyword evidence="1" id="KW-0732">Signal</keyword>
<dbReference type="AlphaFoldDB" id="A0A8J2NH42"/>
<organism evidence="2 3">
    <name type="scientific">Fusarium equiseti</name>
    <name type="common">Fusarium scirpi</name>
    <dbReference type="NCBI Taxonomy" id="61235"/>
    <lineage>
        <taxon>Eukaryota</taxon>
        <taxon>Fungi</taxon>
        <taxon>Dikarya</taxon>
        <taxon>Ascomycota</taxon>
        <taxon>Pezizomycotina</taxon>
        <taxon>Sordariomycetes</taxon>
        <taxon>Hypocreomycetidae</taxon>
        <taxon>Hypocreales</taxon>
        <taxon>Nectriaceae</taxon>
        <taxon>Fusarium</taxon>
        <taxon>Fusarium incarnatum-equiseti species complex</taxon>
    </lineage>
</organism>
<feature type="signal peptide" evidence="1">
    <location>
        <begin position="1"/>
        <end position="20"/>
    </location>
</feature>
<comment type="caution">
    <text evidence="2">The sequence shown here is derived from an EMBL/GenBank/DDBJ whole genome shotgun (WGS) entry which is preliminary data.</text>
</comment>
<protein>
    <submittedName>
        <fullName evidence="2">Uncharacterized protein</fullName>
    </submittedName>
</protein>
<proteinExistence type="predicted"/>
<sequence length="165" mass="17339">MKYLVKILGFALLFSTAAQAASEIPNAPQGAHYAQGSSKPTCTLIGLTVSCTGTTIQGVGNTNAEVELVVTTTFTGTCTNKGGNLVEPFTKSTTTDTLATVSPAENGNLQVPEQTATGTSSEDFLKTFKCPNRNWTPEAKNPVVSYTYTLTFAGFNDPAIFITSP</sequence>
<evidence type="ECO:0000313" key="3">
    <source>
        <dbReference type="Proteomes" id="UP000693738"/>
    </source>
</evidence>
<feature type="chain" id="PRO_5035312889" evidence="1">
    <location>
        <begin position="21"/>
        <end position="165"/>
    </location>
</feature>
<reference evidence="2" key="1">
    <citation type="submission" date="2021-05" db="EMBL/GenBank/DDBJ databases">
        <authorList>
            <person name="Khan N."/>
        </authorList>
    </citation>
    <scope>NUCLEOTIDE SEQUENCE</scope>
</reference>
<evidence type="ECO:0000313" key="2">
    <source>
        <dbReference type="EMBL" id="CAG7565373.1"/>
    </source>
</evidence>